<dbReference type="AlphaFoldDB" id="A0AAU9DTA5"/>
<keyword evidence="2" id="KW-1185">Reference proteome</keyword>
<protein>
    <recommendedName>
        <fullName evidence="3">DUF4145 domain-containing protein</fullName>
    </recommendedName>
</protein>
<sequence length="309" mass="36149">MNTKEISTLQEMKNIYNKELKKLQVNEENNYFYWKQDRFLDIWIIHYKKSYKNIFFDDWIGFAYKSIKSDKLHLLNIDDEKTLSLRYSNAFGSKEILGLLIQDGILSIDLENAKLISSSLQGNRIFPQNNSNKTIVECAATDWVYSFFNAEYTEATNKLNTTETQINFNFEQNKFFVDQFEIPKIINTIKDPEFKDELTDSLWAYEKGHWFLAAAGLGTCLEFILDLTVVKHYGRPKSFPNDPTLSDYLNQLKQPPISLNIRDVKFLKSIFMLRNSVDHHNKGKTSKQMCDSLLGGIAHVFNEYYQSEK</sequence>
<dbReference type="KEGG" id="xap:XA3_17850"/>
<accession>A0AAU9DTA5</accession>
<dbReference type="EMBL" id="AP026802">
    <property type="protein sequence ID" value="BDR59344.1"/>
    <property type="molecule type" value="Genomic_DNA"/>
</dbReference>
<reference evidence="1 2" key="1">
    <citation type="journal article" date="2023" name="Microbiol. Spectr.">
        <title>Symbiosis of Carpenter Bees with Uncharacterized Lactic Acid Bacteria Showing NAD Auxotrophy.</title>
        <authorList>
            <person name="Kawasaki S."/>
            <person name="Ozawa K."/>
            <person name="Mori T."/>
            <person name="Yamamoto A."/>
            <person name="Ito M."/>
            <person name="Ohkuma M."/>
            <person name="Sakamoto M."/>
            <person name="Matsutani M."/>
        </authorList>
    </citation>
    <scope>NUCLEOTIDE SEQUENCE [LARGE SCALE GENOMIC DNA]</scope>
    <source>
        <strain evidence="1 2">XA3</strain>
    </source>
</reference>
<dbReference type="Proteomes" id="UP001321861">
    <property type="component" value="Chromosome"/>
</dbReference>
<evidence type="ECO:0000313" key="1">
    <source>
        <dbReference type="EMBL" id="BDR59344.1"/>
    </source>
</evidence>
<proteinExistence type="predicted"/>
<dbReference type="RefSeq" id="WP_317635145.1">
    <property type="nucleotide sequence ID" value="NZ_AP026802.1"/>
</dbReference>
<name>A0AAU9DTA5_9LACO</name>
<gene>
    <name evidence="1" type="ORF">XA3_17850</name>
</gene>
<evidence type="ECO:0008006" key="3">
    <source>
        <dbReference type="Google" id="ProtNLM"/>
    </source>
</evidence>
<organism evidence="1 2">
    <name type="scientific">Xylocopilactobacillus apicola</name>
    <dbReference type="NCBI Taxonomy" id="2932184"/>
    <lineage>
        <taxon>Bacteria</taxon>
        <taxon>Bacillati</taxon>
        <taxon>Bacillota</taxon>
        <taxon>Bacilli</taxon>
        <taxon>Lactobacillales</taxon>
        <taxon>Lactobacillaceae</taxon>
        <taxon>Xylocopilactobacillus</taxon>
    </lineage>
</organism>
<evidence type="ECO:0000313" key="2">
    <source>
        <dbReference type="Proteomes" id="UP001321861"/>
    </source>
</evidence>